<keyword evidence="4" id="KW-1185">Reference proteome</keyword>
<organism evidence="3 4">
    <name type="scientific">Aeromicrobium endophyticum</name>
    <dbReference type="NCBI Taxonomy" id="2292704"/>
    <lineage>
        <taxon>Bacteria</taxon>
        <taxon>Bacillati</taxon>
        <taxon>Actinomycetota</taxon>
        <taxon>Actinomycetes</taxon>
        <taxon>Propionibacteriales</taxon>
        <taxon>Nocardioidaceae</taxon>
        <taxon>Aeromicrobium</taxon>
    </lineage>
</organism>
<sequence length="216" mass="21859">MTMMKKQIAALVLAGSVAGGIGAGVLANAATSRGPAAPAPSSPARSSTTPSSEGGESGMASPDVLELAPGRVGPVRAGMSKAQALATGYFVADRPAPVEGCPVVPLAWKDEYVNTYDVYTLGNGEISSIGVRGRGVTTAQGIGIGSTYDEVKAAYPDESLLAAGYGQSGVRVFDRQDGGWIGFLFDAEPGAIEGSDPVTFVEVTKGAEPSLMRDGC</sequence>
<feature type="chain" id="PRO_5016985118" evidence="2">
    <location>
        <begin position="30"/>
        <end position="216"/>
    </location>
</feature>
<feature type="region of interest" description="Disordered" evidence="1">
    <location>
        <begin position="32"/>
        <end position="65"/>
    </location>
</feature>
<dbReference type="Proteomes" id="UP000265581">
    <property type="component" value="Unassembled WGS sequence"/>
</dbReference>
<reference evidence="3 4" key="1">
    <citation type="submission" date="2018-08" db="EMBL/GenBank/DDBJ databases">
        <title>Aeromicrobium sp. M2KJ-4, whole genome shotgun sequence.</title>
        <authorList>
            <person name="Tuo L."/>
        </authorList>
    </citation>
    <scope>NUCLEOTIDE SEQUENCE [LARGE SCALE GENOMIC DNA]</scope>
    <source>
        <strain evidence="3 4">M2KJ-4</strain>
    </source>
</reference>
<gene>
    <name evidence="3" type="ORF">DX116_12025</name>
</gene>
<dbReference type="AlphaFoldDB" id="A0A371P1S6"/>
<dbReference type="EMBL" id="QUBR01000002">
    <property type="protein sequence ID" value="REK69912.1"/>
    <property type="molecule type" value="Genomic_DNA"/>
</dbReference>
<evidence type="ECO:0000256" key="1">
    <source>
        <dbReference type="SAM" id="MobiDB-lite"/>
    </source>
</evidence>
<accession>A0A371P1S6</accession>
<evidence type="ECO:0000313" key="4">
    <source>
        <dbReference type="Proteomes" id="UP000265581"/>
    </source>
</evidence>
<feature type="signal peptide" evidence="2">
    <location>
        <begin position="1"/>
        <end position="29"/>
    </location>
</feature>
<protein>
    <submittedName>
        <fullName evidence="3">Uncharacterized protein</fullName>
    </submittedName>
</protein>
<comment type="caution">
    <text evidence="3">The sequence shown here is derived from an EMBL/GenBank/DDBJ whole genome shotgun (WGS) entry which is preliminary data.</text>
</comment>
<proteinExistence type="predicted"/>
<evidence type="ECO:0000256" key="2">
    <source>
        <dbReference type="SAM" id="SignalP"/>
    </source>
</evidence>
<name>A0A371P1S6_9ACTN</name>
<feature type="compositionally biased region" description="Low complexity" evidence="1">
    <location>
        <begin position="42"/>
        <end position="54"/>
    </location>
</feature>
<evidence type="ECO:0000313" key="3">
    <source>
        <dbReference type="EMBL" id="REK69912.1"/>
    </source>
</evidence>
<keyword evidence="2" id="KW-0732">Signal</keyword>